<dbReference type="PANTHER" id="PTHR45740:SF2">
    <property type="entry name" value="POLY [ADP-RIBOSE] POLYMERASE"/>
    <property type="match status" value="1"/>
</dbReference>
<dbReference type="OrthoDB" id="406099at2759"/>
<dbReference type="HOGENOM" id="CLU_014825_3_0_1"/>
<dbReference type="SUPFAM" id="SSF56399">
    <property type="entry name" value="ADP-ribosylation"/>
    <property type="match status" value="1"/>
</dbReference>
<sequence length="134" mass="15418">KKRSMQRSSKFDVNEKLLFHGTKPDVVNPILHQGLDMRLVENGLYGDGCYFATESRISDGYTVADQDGFRYMFVCKVLVGKYTEGTPKMKKPPPIDPRDPNIMYDSAVNCEDRPNIFIIFDNSQCYPEYLITYV</sequence>
<evidence type="ECO:0000259" key="2">
    <source>
        <dbReference type="PROSITE" id="PS51059"/>
    </source>
</evidence>
<dbReference type="KEGG" id="lgi:LOTGIDRAFT_125447"/>
<evidence type="ECO:0000313" key="4">
    <source>
        <dbReference type="Proteomes" id="UP000030746"/>
    </source>
</evidence>
<keyword evidence="1" id="KW-0808">Transferase</keyword>
<dbReference type="InterPro" id="IPR012317">
    <property type="entry name" value="Poly(ADP-ribose)pol_cat_dom"/>
</dbReference>
<dbReference type="GeneID" id="20232496"/>
<feature type="non-terminal residue" evidence="3">
    <location>
        <position position="1"/>
    </location>
</feature>
<name>V4A643_LOTGI</name>
<dbReference type="CTD" id="20232496"/>
<organism evidence="3 4">
    <name type="scientific">Lottia gigantea</name>
    <name type="common">Giant owl limpet</name>
    <dbReference type="NCBI Taxonomy" id="225164"/>
    <lineage>
        <taxon>Eukaryota</taxon>
        <taxon>Metazoa</taxon>
        <taxon>Spiralia</taxon>
        <taxon>Lophotrochozoa</taxon>
        <taxon>Mollusca</taxon>
        <taxon>Gastropoda</taxon>
        <taxon>Patellogastropoda</taxon>
        <taxon>Lottioidea</taxon>
        <taxon>Lottiidae</taxon>
        <taxon>Lottia</taxon>
    </lineage>
</organism>
<dbReference type="Proteomes" id="UP000030746">
    <property type="component" value="Unassembled WGS sequence"/>
</dbReference>
<evidence type="ECO:0000313" key="3">
    <source>
        <dbReference type="EMBL" id="ESO88756.1"/>
    </source>
</evidence>
<proteinExistence type="predicted"/>
<dbReference type="AlphaFoldDB" id="V4A643"/>
<keyword evidence="4" id="KW-1185">Reference proteome</keyword>
<dbReference type="PROSITE" id="PS51059">
    <property type="entry name" value="PARP_CATALYTIC"/>
    <property type="match status" value="1"/>
</dbReference>
<dbReference type="RefSeq" id="XP_009060431.1">
    <property type="nucleotide sequence ID" value="XM_009062183.1"/>
</dbReference>
<dbReference type="PANTHER" id="PTHR45740">
    <property type="entry name" value="POLY [ADP-RIBOSE] POLYMERASE"/>
    <property type="match status" value="1"/>
</dbReference>
<dbReference type="Pfam" id="PF00644">
    <property type="entry name" value="PARP"/>
    <property type="match status" value="1"/>
</dbReference>
<accession>V4A643</accession>
<reference evidence="3 4" key="1">
    <citation type="journal article" date="2013" name="Nature">
        <title>Insights into bilaterian evolution from three spiralian genomes.</title>
        <authorList>
            <person name="Simakov O."/>
            <person name="Marletaz F."/>
            <person name="Cho S.J."/>
            <person name="Edsinger-Gonzales E."/>
            <person name="Havlak P."/>
            <person name="Hellsten U."/>
            <person name="Kuo D.H."/>
            <person name="Larsson T."/>
            <person name="Lv J."/>
            <person name="Arendt D."/>
            <person name="Savage R."/>
            <person name="Osoegawa K."/>
            <person name="de Jong P."/>
            <person name="Grimwood J."/>
            <person name="Chapman J.A."/>
            <person name="Shapiro H."/>
            <person name="Aerts A."/>
            <person name="Otillar R.P."/>
            <person name="Terry A.Y."/>
            <person name="Boore J.L."/>
            <person name="Grigoriev I.V."/>
            <person name="Lindberg D.R."/>
            <person name="Seaver E.C."/>
            <person name="Weisblat D.A."/>
            <person name="Putnam N.H."/>
            <person name="Rokhsar D.S."/>
        </authorList>
    </citation>
    <scope>NUCLEOTIDE SEQUENCE [LARGE SCALE GENOMIC DNA]</scope>
</reference>
<dbReference type="GO" id="GO:1990404">
    <property type="term" value="F:NAD+-protein mono-ADP-ribosyltransferase activity"/>
    <property type="evidence" value="ECO:0007669"/>
    <property type="project" value="TreeGrafter"/>
</dbReference>
<dbReference type="OMA" id="PCARSIC"/>
<evidence type="ECO:0000256" key="1">
    <source>
        <dbReference type="RuleBase" id="RU362114"/>
    </source>
</evidence>
<keyword evidence="1" id="KW-0520">NAD</keyword>
<dbReference type="EMBL" id="KB202620">
    <property type="protein sequence ID" value="ESO88756.1"/>
    <property type="molecule type" value="Genomic_DNA"/>
</dbReference>
<dbReference type="InterPro" id="IPR051712">
    <property type="entry name" value="ARTD-AVP"/>
</dbReference>
<protein>
    <recommendedName>
        <fullName evidence="1">Poly [ADP-ribose] polymerase</fullName>
        <shortName evidence="1">PARP</shortName>
        <ecNumber evidence="1">2.4.2.-</ecNumber>
    </recommendedName>
</protein>
<dbReference type="GO" id="GO:0003950">
    <property type="term" value="F:NAD+ poly-ADP-ribosyltransferase activity"/>
    <property type="evidence" value="ECO:0007669"/>
    <property type="project" value="UniProtKB-UniRule"/>
</dbReference>
<keyword evidence="1" id="KW-0328">Glycosyltransferase</keyword>
<feature type="domain" description="PARP catalytic" evidence="2">
    <location>
        <begin position="1"/>
        <end position="134"/>
    </location>
</feature>
<dbReference type="GO" id="GO:0005634">
    <property type="term" value="C:nucleus"/>
    <property type="evidence" value="ECO:0007669"/>
    <property type="project" value="TreeGrafter"/>
</dbReference>
<dbReference type="EC" id="2.4.2.-" evidence="1"/>
<dbReference type="Gene3D" id="3.90.228.10">
    <property type="match status" value="1"/>
</dbReference>
<gene>
    <name evidence="3" type="ORF">LOTGIDRAFT_125447</name>
</gene>